<feature type="signal peptide" evidence="1">
    <location>
        <begin position="1"/>
        <end position="23"/>
    </location>
</feature>
<keyword evidence="3" id="KW-1185">Reference proteome</keyword>
<accession>A0A4S8HI31</accession>
<keyword evidence="1" id="KW-0732">Signal</keyword>
<dbReference type="EMBL" id="STFF01000008">
    <property type="protein sequence ID" value="THU34181.1"/>
    <property type="molecule type" value="Genomic_DNA"/>
</dbReference>
<dbReference type="OrthoDB" id="1033440at2"/>
<evidence type="ECO:0008006" key="4">
    <source>
        <dbReference type="Google" id="ProtNLM"/>
    </source>
</evidence>
<evidence type="ECO:0000313" key="2">
    <source>
        <dbReference type="EMBL" id="THU34181.1"/>
    </source>
</evidence>
<reference evidence="2 3" key="1">
    <citation type="submission" date="2019-04" db="EMBL/GenBank/DDBJ databases">
        <title>Niastella caeni sp. nov., isolated from activated sludge.</title>
        <authorList>
            <person name="Sheng M."/>
        </authorList>
    </citation>
    <scope>NUCLEOTIDE SEQUENCE [LARGE SCALE GENOMIC DNA]</scope>
    <source>
        <strain evidence="2 3">HX-2-15</strain>
    </source>
</reference>
<evidence type="ECO:0000256" key="1">
    <source>
        <dbReference type="SAM" id="SignalP"/>
    </source>
</evidence>
<sequence>MKRKIIFINVFFLILLAALPSCKKDYPVDDDGLLITPREDCYVSSFELLGADYVTVLTKTAVINDTTQTINAQVLYGTDLKNLYPQFTLATDCKLDPKIVGKVDFSDLANPKEYTVVSGNRQVRRTFKVVITVQPR</sequence>
<feature type="chain" id="PRO_5020353610" description="DUF1735 domain-containing protein" evidence="1">
    <location>
        <begin position="24"/>
        <end position="136"/>
    </location>
</feature>
<evidence type="ECO:0000313" key="3">
    <source>
        <dbReference type="Proteomes" id="UP000306918"/>
    </source>
</evidence>
<dbReference type="Proteomes" id="UP000306918">
    <property type="component" value="Unassembled WGS sequence"/>
</dbReference>
<comment type="caution">
    <text evidence="2">The sequence shown here is derived from an EMBL/GenBank/DDBJ whole genome shotgun (WGS) entry which is preliminary data.</text>
</comment>
<dbReference type="AlphaFoldDB" id="A0A4S8HI31"/>
<protein>
    <recommendedName>
        <fullName evidence="4">DUF1735 domain-containing protein</fullName>
    </recommendedName>
</protein>
<dbReference type="Gene3D" id="2.60.40.2340">
    <property type="match status" value="1"/>
</dbReference>
<proteinExistence type="predicted"/>
<gene>
    <name evidence="2" type="ORF">FAM09_24475</name>
</gene>
<dbReference type="RefSeq" id="WP_136579797.1">
    <property type="nucleotide sequence ID" value="NZ_STFF01000008.1"/>
</dbReference>
<name>A0A4S8HI31_9BACT</name>
<organism evidence="2 3">
    <name type="scientific">Niastella caeni</name>
    <dbReference type="NCBI Taxonomy" id="2569763"/>
    <lineage>
        <taxon>Bacteria</taxon>
        <taxon>Pseudomonadati</taxon>
        <taxon>Bacteroidota</taxon>
        <taxon>Chitinophagia</taxon>
        <taxon>Chitinophagales</taxon>
        <taxon>Chitinophagaceae</taxon>
        <taxon>Niastella</taxon>
    </lineage>
</organism>